<evidence type="ECO:0000313" key="2">
    <source>
        <dbReference type="EMBL" id="UVQ75316.1"/>
    </source>
</evidence>
<dbReference type="SUPFAM" id="SSF53335">
    <property type="entry name" value="S-adenosyl-L-methionine-dependent methyltransferases"/>
    <property type="match status" value="1"/>
</dbReference>
<sequence length="258" mass="30057">MQERHTNRERYFEEQAHTTRNYYIPYIKKNIGNLPNKVLEVGCGEGGNLLPFAELGCDTIGIDIAVSRIEQAKNFFITKKQKGTFIASDIFLLNDLQKHFPLILIHDVIEHIDNKELFLHSLKNYLSPNGVIFIAFPAWQMPFGGHQQIARSKVISHMPFIHLLPRILYQGILRIFSEQESTIQELLTIKQTRCTIEMLRKTVKQTGYQIINEQLYFINPHYKIKFGLAPRKLNRIIAHIPFIRNVFSTSCFYLIKPT</sequence>
<dbReference type="EMBL" id="CP103141">
    <property type="protein sequence ID" value="UVQ75316.1"/>
    <property type="molecule type" value="Genomic_DNA"/>
</dbReference>
<keyword evidence="1" id="KW-0830">Ubiquinone</keyword>
<accession>A0A3E5GCE1</accession>
<protein>
    <submittedName>
        <fullName evidence="1">3-demethylubiquinone-9 3-methyltransferase</fullName>
    </submittedName>
    <submittedName>
        <fullName evidence="2">Class I SAM-dependent methyltransferase</fullName>
    </submittedName>
</protein>
<dbReference type="GO" id="GO:0008168">
    <property type="term" value="F:methyltransferase activity"/>
    <property type="evidence" value="ECO:0007669"/>
    <property type="project" value="UniProtKB-KW"/>
</dbReference>
<keyword evidence="1" id="KW-0808">Transferase</keyword>
<dbReference type="GeneID" id="69587648"/>
<organism evidence="1 3">
    <name type="scientific">Bacteroides faecis</name>
    <dbReference type="NCBI Taxonomy" id="674529"/>
    <lineage>
        <taxon>Bacteria</taxon>
        <taxon>Pseudomonadati</taxon>
        <taxon>Bacteroidota</taxon>
        <taxon>Bacteroidia</taxon>
        <taxon>Bacteroidales</taxon>
        <taxon>Bacteroidaceae</taxon>
        <taxon>Bacteroides</taxon>
    </lineage>
</organism>
<dbReference type="EMBL" id="CZAE01000010">
    <property type="protein sequence ID" value="CUP34422.1"/>
    <property type="molecule type" value="Genomic_DNA"/>
</dbReference>
<proteinExistence type="predicted"/>
<dbReference type="Gene3D" id="3.40.50.150">
    <property type="entry name" value="Vaccinia Virus protein VP39"/>
    <property type="match status" value="1"/>
</dbReference>
<dbReference type="GO" id="GO:0032259">
    <property type="term" value="P:methylation"/>
    <property type="evidence" value="ECO:0007669"/>
    <property type="project" value="UniProtKB-KW"/>
</dbReference>
<name>A0A3E5GCE1_9BACE</name>
<accession>A0A174MDI5</accession>
<evidence type="ECO:0000313" key="4">
    <source>
        <dbReference type="Proteomes" id="UP001060104"/>
    </source>
</evidence>
<reference evidence="2" key="2">
    <citation type="submission" date="2022-08" db="EMBL/GenBank/DDBJ databases">
        <title>Genome Sequencing of Bacteroides fragilis Group Isolates with Nanopore Technology.</title>
        <authorList>
            <person name="Tisza M.J."/>
            <person name="Smith D."/>
            <person name="Dekker J.P."/>
        </authorList>
    </citation>
    <scope>NUCLEOTIDE SEQUENCE</scope>
    <source>
        <strain evidence="2">BFG-527</strain>
    </source>
</reference>
<dbReference type="InterPro" id="IPR029063">
    <property type="entry name" value="SAM-dependent_MTases_sf"/>
</dbReference>
<evidence type="ECO:0000313" key="3">
    <source>
        <dbReference type="Proteomes" id="UP000095606"/>
    </source>
</evidence>
<dbReference type="AlphaFoldDB" id="A0A3E5GCE1"/>
<evidence type="ECO:0000313" key="1">
    <source>
        <dbReference type="EMBL" id="CUP34422.1"/>
    </source>
</evidence>
<dbReference type="Pfam" id="PF13489">
    <property type="entry name" value="Methyltransf_23"/>
    <property type="match status" value="1"/>
</dbReference>
<dbReference type="PANTHER" id="PTHR43861">
    <property type="entry name" value="TRANS-ACONITATE 2-METHYLTRANSFERASE-RELATED"/>
    <property type="match status" value="1"/>
</dbReference>
<dbReference type="CDD" id="cd02440">
    <property type="entry name" value="AdoMet_MTases"/>
    <property type="match status" value="1"/>
</dbReference>
<keyword evidence="1" id="KW-0489">Methyltransferase</keyword>
<dbReference type="Proteomes" id="UP000095606">
    <property type="component" value="Unassembled WGS sequence"/>
</dbReference>
<dbReference type="RefSeq" id="WP_055269566.1">
    <property type="nucleotide sequence ID" value="NZ_CABMFH010000010.1"/>
</dbReference>
<gene>
    <name evidence="1" type="ORF">ERS852461_02378</name>
    <name evidence="2" type="ORF">NXY30_02525</name>
</gene>
<keyword evidence="4" id="KW-1185">Reference proteome</keyword>
<reference evidence="1 3" key="1">
    <citation type="submission" date="2015-09" db="EMBL/GenBank/DDBJ databases">
        <authorList>
            <consortium name="Pathogen Informatics"/>
        </authorList>
    </citation>
    <scope>NUCLEOTIDE SEQUENCE [LARGE SCALE GENOMIC DNA]</scope>
    <source>
        <strain evidence="1 3">2789STDY5834846</strain>
    </source>
</reference>
<dbReference type="Proteomes" id="UP001060104">
    <property type="component" value="Chromosome"/>
</dbReference>